<sequence length="173" mass="20279">MHKFLFGNRRTSISSYNPFGSSKNMKPGIITKIKNKIQGLFQTTINSQSIIQRIQSFDDQNLEQELSNQFKNNLVLIDRILPNKEDGTVLKRKSIFPFEQYLKEEGDSAKKYSQETQTDIMQNYKCKKTIEVQKSRLKNLQKSKNGRKSKIVRVQSKQTKFQVKQTPKIRKFI</sequence>
<name>A0A8S1TB54_PAROT</name>
<organism evidence="1 2">
    <name type="scientific">Paramecium octaurelia</name>
    <dbReference type="NCBI Taxonomy" id="43137"/>
    <lineage>
        <taxon>Eukaryota</taxon>
        <taxon>Sar</taxon>
        <taxon>Alveolata</taxon>
        <taxon>Ciliophora</taxon>
        <taxon>Intramacronucleata</taxon>
        <taxon>Oligohymenophorea</taxon>
        <taxon>Peniculida</taxon>
        <taxon>Parameciidae</taxon>
        <taxon>Paramecium</taxon>
    </lineage>
</organism>
<evidence type="ECO:0000313" key="2">
    <source>
        <dbReference type="Proteomes" id="UP000683925"/>
    </source>
</evidence>
<gene>
    <name evidence="1" type="ORF">POCTA_138.1.T0210132</name>
</gene>
<dbReference type="EMBL" id="CAJJDP010000021">
    <property type="protein sequence ID" value="CAD8148456.1"/>
    <property type="molecule type" value="Genomic_DNA"/>
</dbReference>
<evidence type="ECO:0000313" key="1">
    <source>
        <dbReference type="EMBL" id="CAD8148456.1"/>
    </source>
</evidence>
<dbReference type="AlphaFoldDB" id="A0A8S1TB54"/>
<dbReference type="Proteomes" id="UP000683925">
    <property type="component" value="Unassembled WGS sequence"/>
</dbReference>
<comment type="caution">
    <text evidence="1">The sequence shown here is derived from an EMBL/GenBank/DDBJ whole genome shotgun (WGS) entry which is preliminary data.</text>
</comment>
<dbReference type="OrthoDB" id="312569at2759"/>
<proteinExistence type="predicted"/>
<accession>A0A8S1TB54</accession>
<protein>
    <submittedName>
        <fullName evidence="1">Uncharacterized protein</fullName>
    </submittedName>
</protein>
<reference evidence="1" key="1">
    <citation type="submission" date="2021-01" db="EMBL/GenBank/DDBJ databases">
        <authorList>
            <consortium name="Genoscope - CEA"/>
            <person name="William W."/>
        </authorList>
    </citation>
    <scope>NUCLEOTIDE SEQUENCE</scope>
</reference>
<keyword evidence="2" id="KW-1185">Reference proteome</keyword>